<proteinExistence type="predicted"/>
<evidence type="ECO:0000313" key="3">
    <source>
        <dbReference type="Proteomes" id="UP000623010"/>
    </source>
</evidence>
<accession>A0A918R173</accession>
<feature type="compositionally biased region" description="Low complexity" evidence="1">
    <location>
        <begin position="32"/>
        <end position="48"/>
    </location>
</feature>
<dbReference type="Proteomes" id="UP000623010">
    <property type="component" value="Unassembled WGS sequence"/>
</dbReference>
<protein>
    <submittedName>
        <fullName evidence="2">Uncharacterized protein</fullName>
    </submittedName>
</protein>
<dbReference type="AlphaFoldDB" id="A0A918R173"/>
<comment type="caution">
    <text evidence="2">The sequence shown here is derived from an EMBL/GenBank/DDBJ whole genome shotgun (WGS) entry which is preliminary data.</text>
</comment>
<organism evidence="2 3">
    <name type="scientific">Streptomyces echinoruber</name>
    <dbReference type="NCBI Taxonomy" id="68898"/>
    <lineage>
        <taxon>Bacteria</taxon>
        <taxon>Bacillati</taxon>
        <taxon>Actinomycetota</taxon>
        <taxon>Actinomycetes</taxon>
        <taxon>Kitasatosporales</taxon>
        <taxon>Streptomycetaceae</taxon>
        <taxon>Streptomyces</taxon>
    </lineage>
</organism>
<keyword evidence="3" id="KW-1185">Reference proteome</keyword>
<reference evidence="2" key="1">
    <citation type="journal article" date="2014" name="Int. J. Syst. Evol. Microbiol.">
        <title>Complete genome sequence of Corynebacterium casei LMG S-19264T (=DSM 44701T), isolated from a smear-ripened cheese.</title>
        <authorList>
            <consortium name="US DOE Joint Genome Institute (JGI-PGF)"/>
            <person name="Walter F."/>
            <person name="Albersmeier A."/>
            <person name="Kalinowski J."/>
            <person name="Ruckert C."/>
        </authorList>
    </citation>
    <scope>NUCLEOTIDE SEQUENCE</scope>
    <source>
        <strain evidence="2">JCM 5016</strain>
    </source>
</reference>
<name>A0A918R173_9ACTN</name>
<gene>
    <name evidence="2" type="ORF">GCM10010389_17730</name>
</gene>
<feature type="region of interest" description="Disordered" evidence="1">
    <location>
        <begin position="16"/>
        <end position="66"/>
    </location>
</feature>
<sequence>MQTLDALFADLVDHYIGDKEHPGSSPIPPPTTSTTPFPSAPSPTSTDPEAAHHDTRQPPGSNRSDR</sequence>
<reference evidence="2" key="2">
    <citation type="submission" date="2020-09" db="EMBL/GenBank/DDBJ databases">
        <authorList>
            <person name="Sun Q."/>
            <person name="Ohkuma M."/>
        </authorList>
    </citation>
    <scope>NUCLEOTIDE SEQUENCE</scope>
    <source>
        <strain evidence="2">JCM 5016</strain>
    </source>
</reference>
<dbReference type="EMBL" id="BMWH01000004">
    <property type="protein sequence ID" value="GGZ80364.1"/>
    <property type="molecule type" value="Genomic_DNA"/>
</dbReference>
<evidence type="ECO:0000256" key="1">
    <source>
        <dbReference type="SAM" id="MobiDB-lite"/>
    </source>
</evidence>
<evidence type="ECO:0000313" key="2">
    <source>
        <dbReference type="EMBL" id="GGZ80364.1"/>
    </source>
</evidence>